<comment type="caution">
    <text evidence="13">The sequence shown here is derived from an EMBL/GenBank/DDBJ whole genome shotgun (WGS) entry which is preliminary data.</text>
</comment>
<evidence type="ECO:0000256" key="9">
    <source>
        <dbReference type="ARBA" id="ARBA00047725"/>
    </source>
</evidence>
<keyword evidence="11" id="KW-0408">Iron</keyword>
<comment type="pathway">
    <text evidence="2">Alkene biosynthesis; ethylene biosynthesis via 2-oxoglutarate.</text>
</comment>
<sequence>MPLDTDRTDSIPIIDLGPCFAGEPGALEATAAELRHICETVGFLFIRNHGVPVDLIRETFAAAAAFHALPLEEKMALKLDDRMQGYLPYKSSVARANGLNAVRKPNENEAFFVNPERDPEHPVNRWPESLPSFKEVTLRYYAAVEALALRMLPIYARALDLPAGYFGPLCDQSLSSLRLTHYPPVEYGADEFGIAPHTDSSFITLLAQNPVPGLQIRTQAGEWIDAPVLPDTFVVNTGDVLNRWTNGRFLSTPHRAFNKEPKPRYAIPFFFHPNPETLIEALPGCTDAANPPKFPAQTVGDYMAAFRGANYDHFRQKKEEAAPAT</sequence>
<evidence type="ECO:0000256" key="7">
    <source>
        <dbReference type="ARBA" id="ARBA00031011"/>
    </source>
</evidence>
<organism evidence="13 14">
    <name type="scientific">Roseomonas populi</name>
    <dbReference type="NCBI Taxonomy" id="3121582"/>
    <lineage>
        <taxon>Bacteria</taxon>
        <taxon>Pseudomonadati</taxon>
        <taxon>Pseudomonadota</taxon>
        <taxon>Alphaproteobacteria</taxon>
        <taxon>Acetobacterales</taxon>
        <taxon>Roseomonadaceae</taxon>
        <taxon>Roseomonas</taxon>
    </lineage>
</organism>
<evidence type="ECO:0000256" key="8">
    <source>
        <dbReference type="ARBA" id="ARBA00031282"/>
    </source>
</evidence>
<dbReference type="Pfam" id="PF03171">
    <property type="entry name" value="2OG-FeII_Oxy"/>
    <property type="match status" value="1"/>
</dbReference>
<evidence type="ECO:0000256" key="5">
    <source>
        <dbReference type="ARBA" id="ARBA00019045"/>
    </source>
</evidence>
<dbReference type="InterPro" id="IPR050231">
    <property type="entry name" value="Iron_ascorbate_oxido_reductase"/>
</dbReference>
<evidence type="ECO:0000256" key="4">
    <source>
        <dbReference type="ARBA" id="ARBA00012531"/>
    </source>
</evidence>
<dbReference type="Pfam" id="PF14226">
    <property type="entry name" value="DIOX_N"/>
    <property type="match status" value="1"/>
</dbReference>
<dbReference type="Proteomes" id="UP001524642">
    <property type="component" value="Unassembled WGS sequence"/>
</dbReference>
<dbReference type="Gene3D" id="2.60.120.330">
    <property type="entry name" value="B-lactam Antibiotic, Isopenicillin N Synthase, Chain"/>
    <property type="match status" value="1"/>
</dbReference>
<keyword evidence="11" id="KW-0560">Oxidoreductase</keyword>
<proteinExistence type="inferred from homology"/>
<keyword evidence="14" id="KW-1185">Reference proteome</keyword>
<dbReference type="SUPFAM" id="SSF51197">
    <property type="entry name" value="Clavaminate synthase-like"/>
    <property type="match status" value="1"/>
</dbReference>
<reference evidence="13 14" key="1">
    <citation type="submission" date="2022-06" db="EMBL/GenBank/DDBJ databases">
        <title>Roseomonas CN29.</title>
        <authorList>
            <person name="Cheng Y."/>
            <person name="He X."/>
        </authorList>
    </citation>
    <scope>NUCLEOTIDE SEQUENCE [LARGE SCALE GENOMIC DNA]</scope>
    <source>
        <strain evidence="13 14">CN29</strain>
    </source>
</reference>
<evidence type="ECO:0000256" key="10">
    <source>
        <dbReference type="ARBA" id="ARBA00049359"/>
    </source>
</evidence>
<evidence type="ECO:0000256" key="2">
    <source>
        <dbReference type="ARBA" id="ARBA00004767"/>
    </source>
</evidence>
<dbReference type="EMBL" id="JANJOU010000001">
    <property type="protein sequence ID" value="MCR0980978.1"/>
    <property type="molecule type" value="Genomic_DNA"/>
</dbReference>
<keyword evidence="6" id="KW-0266">Ethylene biosynthesis</keyword>
<evidence type="ECO:0000313" key="14">
    <source>
        <dbReference type="Proteomes" id="UP001524642"/>
    </source>
</evidence>
<evidence type="ECO:0000256" key="6">
    <source>
        <dbReference type="ARBA" id="ARBA00022666"/>
    </source>
</evidence>
<dbReference type="PRINTS" id="PR00682">
    <property type="entry name" value="IPNSYNTHASE"/>
</dbReference>
<name>A0ABT1WYQ0_9PROT</name>
<evidence type="ECO:0000256" key="1">
    <source>
        <dbReference type="ARBA" id="ARBA00001954"/>
    </source>
</evidence>
<evidence type="ECO:0000259" key="12">
    <source>
        <dbReference type="PROSITE" id="PS51471"/>
    </source>
</evidence>
<accession>A0ABT1WYQ0</accession>
<dbReference type="PANTHER" id="PTHR47990">
    <property type="entry name" value="2-OXOGLUTARATE (2OG) AND FE(II)-DEPENDENT OXYGENASE SUPERFAMILY PROTEIN-RELATED"/>
    <property type="match status" value="1"/>
</dbReference>
<dbReference type="PROSITE" id="PS51471">
    <property type="entry name" value="FE2OG_OXY"/>
    <property type="match status" value="1"/>
</dbReference>
<evidence type="ECO:0000313" key="13">
    <source>
        <dbReference type="EMBL" id="MCR0980978.1"/>
    </source>
</evidence>
<comment type="catalytic activity">
    <reaction evidence="9">
        <text>2-oxoglutarate + O2 + 2 H(+) = ethene + 3 CO2 + H2O</text>
        <dbReference type="Rhea" id="RHEA:31523"/>
        <dbReference type="ChEBI" id="CHEBI:15377"/>
        <dbReference type="ChEBI" id="CHEBI:15378"/>
        <dbReference type="ChEBI" id="CHEBI:15379"/>
        <dbReference type="ChEBI" id="CHEBI:16526"/>
        <dbReference type="ChEBI" id="CHEBI:16810"/>
        <dbReference type="ChEBI" id="CHEBI:18153"/>
        <dbReference type="EC" id="1.13.12.19"/>
    </reaction>
</comment>
<gene>
    <name evidence="13" type="ORF">NRP21_02830</name>
</gene>
<dbReference type="InterPro" id="IPR026992">
    <property type="entry name" value="DIOX_N"/>
</dbReference>
<dbReference type="InterPro" id="IPR044861">
    <property type="entry name" value="IPNS-like_FE2OG_OXY"/>
</dbReference>
<dbReference type="InterPro" id="IPR027443">
    <property type="entry name" value="IPNS-like_sf"/>
</dbReference>
<evidence type="ECO:0000256" key="3">
    <source>
        <dbReference type="ARBA" id="ARBA00012293"/>
    </source>
</evidence>
<comment type="catalytic activity">
    <reaction evidence="10">
        <text>L-arginine + 2-oxoglutarate + O2 = guanidine + L-glutamate 5-semialdehyde + succinate + CO2</text>
        <dbReference type="Rhea" id="RHEA:31535"/>
        <dbReference type="ChEBI" id="CHEBI:15379"/>
        <dbReference type="ChEBI" id="CHEBI:16526"/>
        <dbReference type="ChEBI" id="CHEBI:16810"/>
        <dbReference type="ChEBI" id="CHEBI:30031"/>
        <dbReference type="ChEBI" id="CHEBI:30087"/>
        <dbReference type="ChEBI" id="CHEBI:32682"/>
        <dbReference type="ChEBI" id="CHEBI:58066"/>
        <dbReference type="EC" id="1.14.20.7"/>
    </reaction>
</comment>
<evidence type="ECO:0000256" key="11">
    <source>
        <dbReference type="RuleBase" id="RU003682"/>
    </source>
</evidence>
<comment type="cofactor">
    <cofactor evidence="1">
        <name>Fe(2+)</name>
        <dbReference type="ChEBI" id="CHEBI:29033"/>
    </cofactor>
</comment>
<keyword evidence="11" id="KW-0479">Metal-binding</keyword>
<dbReference type="EC" id="1.14.20.7" evidence="3"/>
<dbReference type="RefSeq" id="WP_257714635.1">
    <property type="nucleotide sequence ID" value="NZ_JANJOU010000001.1"/>
</dbReference>
<dbReference type="InterPro" id="IPR005123">
    <property type="entry name" value="Oxoglu/Fe-dep_dioxygenase_dom"/>
</dbReference>
<dbReference type="EC" id="1.13.12.19" evidence="4"/>
<protein>
    <recommendedName>
        <fullName evidence="5">2-oxoglutarate-dependent ethylene/succinate-forming enzyme</fullName>
        <ecNumber evidence="4">1.13.12.19</ecNumber>
        <ecNumber evidence="3">1.14.20.7</ecNumber>
    </recommendedName>
    <alternativeName>
        <fullName evidence="7">2-oxoglutarate dioxygenase (ethylene-forming)</fullName>
    </alternativeName>
    <alternativeName>
        <fullName evidence="8">2-oxoglutarate/L-arginine monooxygenase/decarboxylase (succinate-forming)</fullName>
    </alternativeName>
</protein>
<feature type="domain" description="Fe2OG dioxygenase" evidence="12">
    <location>
        <begin position="173"/>
        <end position="273"/>
    </location>
</feature>
<comment type="similarity">
    <text evidence="11">Belongs to the iron/ascorbate-dependent oxidoreductase family.</text>
</comment>